<evidence type="ECO:0000256" key="4">
    <source>
        <dbReference type="SAM" id="SignalP"/>
    </source>
</evidence>
<feature type="signal peptide" evidence="4">
    <location>
        <begin position="1"/>
        <end position="17"/>
    </location>
</feature>
<evidence type="ECO:0000313" key="6">
    <source>
        <dbReference type="EMBL" id="MBI2677480.1"/>
    </source>
</evidence>
<dbReference type="PANTHER" id="PTHR30290">
    <property type="entry name" value="PERIPLASMIC BINDING COMPONENT OF ABC TRANSPORTER"/>
    <property type="match status" value="1"/>
</dbReference>
<evidence type="ECO:0000313" key="7">
    <source>
        <dbReference type="Proteomes" id="UP000779809"/>
    </source>
</evidence>
<evidence type="ECO:0000256" key="1">
    <source>
        <dbReference type="ARBA" id="ARBA00005695"/>
    </source>
</evidence>
<gene>
    <name evidence="6" type="ORF">HYX28_01720</name>
</gene>
<dbReference type="CDD" id="cd00995">
    <property type="entry name" value="PBP2_NikA_DppA_OppA_like"/>
    <property type="match status" value="1"/>
</dbReference>
<dbReference type="EMBL" id="JACPNR010000004">
    <property type="protein sequence ID" value="MBI2677480.1"/>
    <property type="molecule type" value="Genomic_DNA"/>
</dbReference>
<dbReference type="PIRSF" id="PIRSF002741">
    <property type="entry name" value="MppA"/>
    <property type="match status" value="1"/>
</dbReference>
<dbReference type="Proteomes" id="UP000779809">
    <property type="component" value="Unassembled WGS sequence"/>
</dbReference>
<accession>A0A932A6A0</accession>
<dbReference type="Gene3D" id="3.90.76.10">
    <property type="entry name" value="Dipeptide-binding Protein, Domain 1"/>
    <property type="match status" value="1"/>
</dbReference>
<dbReference type="GO" id="GO:1904680">
    <property type="term" value="F:peptide transmembrane transporter activity"/>
    <property type="evidence" value="ECO:0007669"/>
    <property type="project" value="TreeGrafter"/>
</dbReference>
<dbReference type="AlphaFoldDB" id="A0A932A6A0"/>
<keyword evidence="3 4" id="KW-0732">Signal</keyword>
<proteinExistence type="inferred from homology"/>
<comment type="similarity">
    <text evidence="1">Belongs to the bacterial solute-binding protein 5 family.</text>
</comment>
<evidence type="ECO:0000259" key="5">
    <source>
        <dbReference type="Pfam" id="PF00496"/>
    </source>
</evidence>
<dbReference type="PANTHER" id="PTHR30290:SF9">
    <property type="entry name" value="OLIGOPEPTIDE-BINDING PROTEIN APPA"/>
    <property type="match status" value="1"/>
</dbReference>
<evidence type="ECO:0000256" key="3">
    <source>
        <dbReference type="ARBA" id="ARBA00022729"/>
    </source>
</evidence>
<sequence length="501" mass="56968">MRRLVPLLVLLPLLACAARSDRQALVMIIESSPSNLDPRIGTDAASERIGSLIFDSLVQRDEHFNLQPALAERWDILDPRTYIFHLRRGVRFHDGRPLTSRDVKWTFDSLLKGTVVSARAGAYRLVESIDAPDDATVIFHLKEPFAPLLWNVSNGAMGIVPYGSGKDFNQSLIGSGPFKFAHAELDKEVVLVRNEEYWGEKPKLARIRFAVVPDTTTRALELDKGSADIAINSLPADMVATMAKQKRLIVEKRSGTTLAYLAFNLRDPVLRDVRVRRALAYAIDRRPMIEYLWRGLARPADSILPPQHWAYDGDVQRYEYEPAKARALLDAAGYRVTNGVRFHLTMKTSTEESTRLMAAVLQQQLRAVGVALDIRTFEFATFYSDVQKGSFQLFSLRWIGGNEDPDIFEYVFHSTSTPPKRANRGYYSNPRVDALVDAGRRELDREKRKAIYFELQKILADDLPYINLWYLDNVAVHSSRIINIQVNPSGNYEFLRRAELR</sequence>
<feature type="chain" id="PRO_5037095465" evidence="4">
    <location>
        <begin position="18"/>
        <end position="501"/>
    </location>
</feature>
<dbReference type="InterPro" id="IPR039424">
    <property type="entry name" value="SBP_5"/>
</dbReference>
<dbReference type="GO" id="GO:0015833">
    <property type="term" value="P:peptide transport"/>
    <property type="evidence" value="ECO:0007669"/>
    <property type="project" value="TreeGrafter"/>
</dbReference>
<evidence type="ECO:0000256" key="2">
    <source>
        <dbReference type="ARBA" id="ARBA00022448"/>
    </source>
</evidence>
<dbReference type="GO" id="GO:0043190">
    <property type="term" value="C:ATP-binding cassette (ABC) transporter complex"/>
    <property type="evidence" value="ECO:0007669"/>
    <property type="project" value="InterPro"/>
</dbReference>
<name>A0A932A6A0_9BACT</name>
<reference evidence="6" key="1">
    <citation type="submission" date="2020-07" db="EMBL/GenBank/DDBJ databases">
        <title>Huge and variable diversity of episymbiotic CPR bacteria and DPANN archaea in groundwater ecosystems.</title>
        <authorList>
            <person name="He C.Y."/>
            <person name="Keren R."/>
            <person name="Whittaker M."/>
            <person name="Farag I.F."/>
            <person name="Doudna J."/>
            <person name="Cate J.H.D."/>
            <person name="Banfield J.F."/>
        </authorList>
    </citation>
    <scope>NUCLEOTIDE SEQUENCE</scope>
    <source>
        <strain evidence="6">NC_groundwater_580_Pr5_B-0.1um_64_19</strain>
    </source>
</reference>
<dbReference type="GO" id="GO:0030288">
    <property type="term" value="C:outer membrane-bounded periplasmic space"/>
    <property type="evidence" value="ECO:0007669"/>
    <property type="project" value="UniProtKB-ARBA"/>
</dbReference>
<feature type="domain" description="Solute-binding protein family 5" evidence="5">
    <location>
        <begin position="66"/>
        <end position="414"/>
    </location>
</feature>
<protein>
    <submittedName>
        <fullName evidence="6">ABC transporter substrate-binding protein</fullName>
    </submittedName>
</protein>
<dbReference type="Pfam" id="PF00496">
    <property type="entry name" value="SBP_bac_5"/>
    <property type="match status" value="1"/>
</dbReference>
<dbReference type="InterPro" id="IPR030678">
    <property type="entry name" value="Peptide/Ni-bd"/>
</dbReference>
<dbReference type="Gene3D" id="3.40.190.10">
    <property type="entry name" value="Periplasmic binding protein-like II"/>
    <property type="match status" value="1"/>
</dbReference>
<dbReference type="Gene3D" id="3.10.105.10">
    <property type="entry name" value="Dipeptide-binding Protein, Domain 3"/>
    <property type="match status" value="1"/>
</dbReference>
<keyword evidence="2" id="KW-0813">Transport</keyword>
<dbReference type="InterPro" id="IPR000914">
    <property type="entry name" value="SBP_5_dom"/>
</dbReference>
<dbReference type="SUPFAM" id="SSF53850">
    <property type="entry name" value="Periplasmic binding protein-like II"/>
    <property type="match status" value="1"/>
</dbReference>
<comment type="caution">
    <text evidence="6">The sequence shown here is derived from an EMBL/GenBank/DDBJ whole genome shotgun (WGS) entry which is preliminary data.</text>
</comment>
<organism evidence="6 7">
    <name type="scientific">Candidatus Korobacter versatilis</name>
    <dbReference type="NCBI Taxonomy" id="658062"/>
    <lineage>
        <taxon>Bacteria</taxon>
        <taxon>Pseudomonadati</taxon>
        <taxon>Acidobacteriota</taxon>
        <taxon>Terriglobia</taxon>
        <taxon>Terriglobales</taxon>
        <taxon>Candidatus Korobacteraceae</taxon>
        <taxon>Candidatus Korobacter</taxon>
    </lineage>
</organism>